<dbReference type="EMBL" id="JAFEJS010000013">
    <property type="protein sequence ID" value="MBT1173684.1"/>
    <property type="molecule type" value="Genomic_DNA"/>
</dbReference>
<accession>A0ABS5URX9</accession>
<comment type="caution">
    <text evidence="2">The sequence shown here is derived from an EMBL/GenBank/DDBJ whole genome shotgun (WGS) entry which is preliminary data.</text>
</comment>
<dbReference type="InterPro" id="IPR036390">
    <property type="entry name" value="WH_DNA-bd_sf"/>
</dbReference>
<keyword evidence="3" id="KW-1185">Reference proteome</keyword>
<dbReference type="SUPFAM" id="SSF46785">
    <property type="entry name" value="Winged helix' DNA-binding domain"/>
    <property type="match status" value="1"/>
</dbReference>
<dbReference type="Gene3D" id="1.10.10.10">
    <property type="entry name" value="Winged helix-like DNA-binding domain superfamily/Winged helix DNA-binding domain"/>
    <property type="match status" value="1"/>
</dbReference>
<dbReference type="Gene3D" id="3.30.420.40">
    <property type="match status" value="2"/>
</dbReference>
<dbReference type="Pfam" id="PF00480">
    <property type="entry name" value="ROK"/>
    <property type="match status" value="1"/>
</dbReference>
<evidence type="ECO:0000313" key="3">
    <source>
        <dbReference type="Proteomes" id="UP000773064"/>
    </source>
</evidence>
<gene>
    <name evidence="2" type="ORF">JS528_10105</name>
</gene>
<name>A0ABS5URX9_9BIFI</name>
<proteinExistence type="inferred from homology"/>
<dbReference type="CDD" id="cd00090">
    <property type="entry name" value="HTH_ARSR"/>
    <property type="match status" value="1"/>
</dbReference>
<dbReference type="RefSeq" id="WP_214358924.1">
    <property type="nucleotide sequence ID" value="NZ_JAFEJS010000013.1"/>
</dbReference>
<protein>
    <submittedName>
        <fullName evidence="2">ROK family transcriptional regulator</fullName>
    </submittedName>
</protein>
<dbReference type="SUPFAM" id="SSF53067">
    <property type="entry name" value="Actin-like ATPase domain"/>
    <property type="match status" value="2"/>
</dbReference>
<evidence type="ECO:0000313" key="2">
    <source>
        <dbReference type="EMBL" id="MBT1173684.1"/>
    </source>
</evidence>
<sequence>MKAMPPKAVRTHNRIILARHLYHHRRSTKQDIERALGMSLPTITQNLRDLEAEGVVRRGPMRESTGGRKAVSYEIDPDQRIAIGVAMNANEVRVRAVNLYGEVVGSINRTTQYRNANVYYQRVGAIVNTLMTDIEQRYGRVLGVSFCVRGVVAPDGRSIVFDETTGGAGATLETIAQSVHRPCMLVRTCDAAAMAELWADRSIDDAVCVYLGRRPGGALIVGGRLHQGANRCNGAIEHMTLVPNGRPCRCGGRGCMEAYCSLETLPEDYESIPGFFSVLEQGERHHRERMDEWLDYVAQAIANARTVVAGDVIVGGEAALYLEDDDIEDLRRRVAARSPFGVERFTLRRSLSTEDQDIVGAALLLVERHLAELFGE</sequence>
<dbReference type="InterPro" id="IPR000600">
    <property type="entry name" value="ROK"/>
</dbReference>
<dbReference type="PANTHER" id="PTHR18964">
    <property type="entry name" value="ROK (REPRESSOR, ORF, KINASE) FAMILY"/>
    <property type="match status" value="1"/>
</dbReference>
<reference evidence="2 3" key="1">
    <citation type="journal article" date="2021" name="Environ. Microbiol.">
        <title>Genetic insights into the dark matter of the mammalian gut microbiota through targeted genome reconstruction.</title>
        <authorList>
            <person name="Lugli G.A."/>
            <person name="Alessandri G."/>
            <person name="Milani C."/>
            <person name="Viappiani A."/>
            <person name="Fontana F."/>
            <person name="Tarracchini C."/>
            <person name="Mancabelli L."/>
            <person name="Argentini C."/>
            <person name="Ruiz L."/>
            <person name="Margolles A."/>
            <person name="van Sinderen D."/>
            <person name="Turroni F."/>
            <person name="Ventura M."/>
        </authorList>
    </citation>
    <scope>NUCLEOTIDE SEQUENCE [LARGE SCALE GENOMIC DNA]</scope>
    <source>
        <strain evidence="2 3">MA2</strain>
    </source>
</reference>
<dbReference type="InterPro" id="IPR043129">
    <property type="entry name" value="ATPase_NBD"/>
</dbReference>
<dbReference type="InterPro" id="IPR011991">
    <property type="entry name" value="ArsR-like_HTH"/>
</dbReference>
<dbReference type="InterPro" id="IPR036388">
    <property type="entry name" value="WH-like_DNA-bd_sf"/>
</dbReference>
<dbReference type="PANTHER" id="PTHR18964:SF149">
    <property type="entry name" value="BIFUNCTIONAL UDP-N-ACETYLGLUCOSAMINE 2-EPIMERASE_N-ACETYLMANNOSAMINE KINASE"/>
    <property type="match status" value="1"/>
</dbReference>
<organism evidence="2 3">
    <name type="scientific">Bifidobacterium santillanense</name>
    <dbReference type="NCBI Taxonomy" id="2809028"/>
    <lineage>
        <taxon>Bacteria</taxon>
        <taxon>Bacillati</taxon>
        <taxon>Actinomycetota</taxon>
        <taxon>Actinomycetes</taxon>
        <taxon>Bifidobacteriales</taxon>
        <taxon>Bifidobacteriaceae</taxon>
        <taxon>Bifidobacterium</taxon>
    </lineage>
</organism>
<comment type="similarity">
    <text evidence="1">Belongs to the ROK (NagC/XylR) family.</text>
</comment>
<evidence type="ECO:0000256" key="1">
    <source>
        <dbReference type="ARBA" id="ARBA00006479"/>
    </source>
</evidence>
<dbReference type="Proteomes" id="UP000773064">
    <property type="component" value="Unassembled WGS sequence"/>
</dbReference>